<evidence type="ECO:0000256" key="1">
    <source>
        <dbReference type="SAM" id="MobiDB-lite"/>
    </source>
</evidence>
<accession>A0A6A3D9M6</accession>
<gene>
    <name evidence="2" type="ORF">F3Y22_tig00000218pilonHSYRG00192</name>
</gene>
<feature type="compositionally biased region" description="Basic and acidic residues" evidence="1">
    <location>
        <begin position="184"/>
        <end position="199"/>
    </location>
</feature>
<reference evidence="2" key="1">
    <citation type="submission" date="2019-09" db="EMBL/GenBank/DDBJ databases">
        <title>Draft genome information of white flower Hibiscus syriacus.</title>
        <authorList>
            <person name="Kim Y.-M."/>
        </authorList>
    </citation>
    <scope>NUCLEOTIDE SEQUENCE [LARGE SCALE GENOMIC DNA]</scope>
    <source>
        <strain evidence="2">YM2019G1</strain>
    </source>
</reference>
<keyword evidence="3" id="KW-1185">Reference proteome</keyword>
<evidence type="ECO:0000313" key="2">
    <source>
        <dbReference type="EMBL" id="KAE8736021.1"/>
    </source>
</evidence>
<proteinExistence type="predicted"/>
<dbReference type="Proteomes" id="UP000436088">
    <property type="component" value="Unassembled WGS sequence"/>
</dbReference>
<comment type="caution">
    <text evidence="2">The sequence shown here is derived from an EMBL/GenBank/DDBJ whole genome shotgun (WGS) entry which is preliminary data.</text>
</comment>
<feature type="region of interest" description="Disordered" evidence="1">
    <location>
        <begin position="166"/>
        <end position="199"/>
    </location>
</feature>
<dbReference type="EMBL" id="VEPZ02000023">
    <property type="protein sequence ID" value="KAE8736021.1"/>
    <property type="molecule type" value="Genomic_DNA"/>
</dbReference>
<sequence length="216" mass="24036">MIIEIDNFKLGIPPIQTVGFEARPTAQIAGCILAELLAGRLFMPGRTEFFMTKPYACYPSSLPKYPPCKEMDSKLRDEEATLNIDGVKKTRPRDPAVRAIPAPEANAELQPNLDACRRSPLFPLDLALARRRMITQTNAKSKSEKFPPPHQDGTLGYPLAPIQTWSGPLMDSSGVGAPRRKKHMSDDGHSHSKSSKREEFVSNIARRCITWLPTKP</sequence>
<organism evidence="2 3">
    <name type="scientific">Hibiscus syriacus</name>
    <name type="common">Rose of Sharon</name>
    <dbReference type="NCBI Taxonomy" id="106335"/>
    <lineage>
        <taxon>Eukaryota</taxon>
        <taxon>Viridiplantae</taxon>
        <taxon>Streptophyta</taxon>
        <taxon>Embryophyta</taxon>
        <taxon>Tracheophyta</taxon>
        <taxon>Spermatophyta</taxon>
        <taxon>Magnoliopsida</taxon>
        <taxon>eudicotyledons</taxon>
        <taxon>Gunneridae</taxon>
        <taxon>Pentapetalae</taxon>
        <taxon>rosids</taxon>
        <taxon>malvids</taxon>
        <taxon>Malvales</taxon>
        <taxon>Malvaceae</taxon>
        <taxon>Malvoideae</taxon>
        <taxon>Hibiscus</taxon>
    </lineage>
</organism>
<name>A0A6A3D9M6_HIBSY</name>
<evidence type="ECO:0000313" key="3">
    <source>
        <dbReference type="Proteomes" id="UP000436088"/>
    </source>
</evidence>
<protein>
    <submittedName>
        <fullName evidence="2">Inactive beta-amylase 9</fullName>
    </submittedName>
</protein>
<dbReference type="AlphaFoldDB" id="A0A6A3D9M6"/>